<dbReference type="InterPro" id="IPR029063">
    <property type="entry name" value="SAM-dependent_MTases_sf"/>
</dbReference>
<dbReference type="Proteomes" id="UP001589609">
    <property type="component" value="Unassembled WGS sequence"/>
</dbReference>
<dbReference type="PANTHER" id="PTHR43591:SF24">
    <property type="entry name" value="2-METHOXY-6-POLYPRENYL-1,4-BENZOQUINOL METHYLASE, MITOCHONDRIAL"/>
    <property type="match status" value="1"/>
</dbReference>
<gene>
    <name evidence="2" type="ORF">ACFFMS_15050</name>
</gene>
<evidence type="ECO:0000259" key="1">
    <source>
        <dbReference type="Pfam" id="PF08241"/>
    </source>
</evidence>
<name>A0ABV5WHX5_9BACI</name>
<dbReference type="RefSeq" id="WP_379950072.1">
    <property type="nucleotide sequence ID" value="NZ_JBHMAF010000086.1"/>
</dbReference>
<dbReference type="GO" id="GO:0008168">
    <property type="term" value="F:methyltransferase activity"/>
    <property type="evidence" value="ECO:0007669"/>
    <property type="project" value="UniProtKB-KW"/>
</dbReference>
<keyword evidence="2" id="KW-0489">Methyltransferase</keyword>
<dbReference type="Pfam" id="PF08241">
    <property type="entry name" value="Methyltransf_11"/>
    <property type="match status" value="1"/>
</dbReference>
<keyword evidence="2" id="KW-0808">Transferase</keyword>
<dbReference type="EC" id="2.1.1.-" evidence="2"/>
<organism evidence="2 3">
    <name type="scientific">Ectobacillus funiculus</name>
    <dbReference type="NCBI Taxonomy" id="137993"/>
    <lineage>
        <taxon>Bacteria</taxon>
        <taxon>Bacillati</taxon>
        <taxon>Bacillota</taxon>
        <taxon>Bacilli</taxon>
        <taxon>Bacillales</taxon>
        <taxon>Bacillaceae</taxon>
        <taxon>Ectobacillus</taxon>
    </lineage>
</organism>
<reference evidence="2 3" key="1">
    <citation type="submission" date="2024-09" db="EMBL/GenBank/DDBJ databases">
        <authorList>
            <person name="Sun Q."/>
            <person name="Mori K."/>
        </authorList>
    </citation>
    <scope>NUCLEOTIDE SEQUENCE [LARGE SCALE GENOMIC DNA]</scope>
    <source>
        <strain evidence="2 3">JCM 11201</strain>
    </source>
</reference>
<feature type="domain" description="Methyltransferase type 11" evidence="1">
    <location>
        <begin position="46"/>
        <end position="141"/>
    </location>
</feature>
<dbReference type="CDD" id="cd02440">
    <property type="entry name" value="AdoMet_MTases"/>
    <property type="match status" value="1"/>
</dbReference>
<evidence type="ECO:0000313" key="3">
    <source>
        <dbReference type="Proteomes" id="UP001589609"/>
    </source>
</evidence>
<proteinExistence type="predicted"/>
<protein>
    <submittedName>
        <fullName evidence="2">Class I SAM-dependent methyltransferase</fullName>
        <ecNumber evidence="2">2.1.1.-</ecNumber>
    </submittedName>
</protein>
<dbReference type="SUPFAM" id="SSF53335">
    <property type="entry name" value="S-adenosyl-L-methionine-dependent methyltransferases"/>
    <property type="match status" value="1"/>
</dbReference>
<dbReference type="InterPro" id="IPR013216">
    <property type="entry name" value="Methyltransf_11"/>
</dbReference>
<dbReference type="EMBL" id="JBHMAF010000086">
    <property type="protein sequence ID" value="MFB9759726.1"/>
    <property type="molecule type" value="Genomic_DNA"/>
</dbReference>
<sequence length="255" mass="28853">MDNKQRVQEQFGKYAAHYVTSEIHAKGKDLAVLLALSEARKEDIVLDIATGGGHVANGFAQLVDQVTAFDITENMLQEAEAFIRGNGHTNVTFVKGDAEQLPFPDASFSIVACRIAPHHFSDIAAFAAEGYRVLQENGKFLLIDNVAPEQNELDTFYNTVEKKRDKSHYRAWKKSEWISLLERSGFTVQQLVTFSKTFQFEKWCKQAGLPETEKQELEQYMLNGDKQIAKHFHIEVQDGHISSFQGQAVLIQCRK</sequence>
<accession>A0ABV5WHX5</accession>
<comment type="caution">
    <text evidence="2">The sequence shown here is derived from an EMBL/GenBank/DDBJ whole genome shotgun (WGS) entry which is preliminary data.</text>
</comment>
<dbReference type="PANTHER" id="PTHR43591">
    <property type="entry name" value="METHYLTRANSFERASE"/>
    <property type="match status" value="1"/>
</dbReference>
<dbReference type="GO" id="GO:0032259">
    <property type="term" value="P:methylation"/>
    <property type="evidence" value="ECO:0007669"/>
    <property type="project" value="UniProtKB-KW"/>
</dbReference>
<dbReference type="Gene3D" id="3.40.50.150">
    <property type="entry name" value="Vaccinia Virus protein VP39"/>
    <property type="match status" value="1"/>
</dbReference>
<keyword evidence="3" id="KW-1185">Reference proteome</keyword>
<evidence type="ECO:0000313" key="2">
    <source>
        <dbReference type="EMBL" id="MFB9759726.1"/>
    </source>
</evidence>